<protein>
    <submittedName>
        <fullName evidence="1">Uncharacterized protein</fullName>
    </submittedName>
</protein>
<reference evidence="1" key="1">
    <citation type="submission" date="2020-04" db="EMBL/GenBank/DDBJ databases">
        <authorList>
            <person name="Broberg M."/>
        </authorList>
    </citation>
    <scope>NUCLEOTIDE SEQUENCE</scope>
</reference>
<name>A0ACA9U5R4_BIOOC</name>
<organism evidence="1 2">
    <name type="scientific">Clonostachys rosea f. rosea IK726</name>
    <dbReference type="NCBI Taxonomy" id="1349383"/>
    <lineage>
        <taxon>Eukaryota</taxon>
        <taxon>Fungi</taxon>
        <taxon>Dikarya</taxon>
        <taxon>Ascomycota</taxon>
        <taxon>Pezizomycotina</taxon>
        <taxon>Sordariomycetes</taxon>
        <taxon>Hypocreomycetidae</taxon>
        <taxon>Hypocreales</taxon>
        <taxon>Bionectriaceae</taxon>
        <taxon>Clonostachys</taxon>
    </lineage>
</organism>
<comment type="caution">
    <text evidence="1">The sequence shown here is derived from an EMBL/GenBank/DDBJ whole genome shotgun (WGS) entry which is preliminary data.</text>
</comment>
<gene>
    <name evidence="1" type="ORF">CRV2_00013940</name>
</gene>
<keyword evidence="2" id="KW-1185">Reference proteome</keyword>
<reference evidence="1" key="2">
    <citation type="submission" date="2021-10" db="EMBL/GenBank/DDBJ databases">
        <authorList>
            <person name="Piombo E."/>
        </authorList>
    </citation>
    <scope>NUCLEOTIDE SEQUENCE</scope>
</reference>
<evidence type="ECO:0000313" key="1">
    <source>
        <dbReference type="EMBL" id="CAG9948402.1"/>
    </source>
</evidence>
<dbReference type="Proteomes" id="UP000836387">
    <property type="component" value="Unassembled WGS sequence"/>
</dbReference>
<accession>A0ACA9U5R4</accession>
<sequence>MSTRKSTPKRKRQESASRIIDDVSKRLKAEENRLSPESEQIGLRQAADRKKELTNTKSRASELEEQLLEAREANNRALYRTESGDILSLLISGLTCIEKDVRRNDAQYFDPIAQHYGATGAAKITKLIQGELGWLLMEIPTGHRILRLEAEWDLVDLWKENGRPSGQEPKTPLLDRLAILCRARHMDRTTAMRWFRAYEVRNQAAHHPPPVVSNFLKPGGWNHSNTEWQCVEWANLRDAINERIGRANTRFEQGVYTVVERNFLVAAFTRQWFEISEADDPATSEPILTHRAKFDISPRAKSRYLSDKKKRDGPEPGFPSPYVQGKWDDLGSRSDY</sequence>
<dbReference type="EMBL" id="CADEHS020000024">
    <property type="protein sequence ID" value="CAG9948402.1"/>
    <property type="molecule type" value="Genomic_DNA"/>
</dbReference>
<proteinExistence type="predicted"/>
<evidence type="ECO:0000313" key="2">
    <source>
        <dbReference type="Proteomes" id="UP000836387"/>
    </source>
</evidence>